<sequence>MEVHFYTKENCSLCEQAETVLNMLHSEQLITCVHRIDIGESDELIERFQLRIPVVAANDGIVLAEGAVSYGEIAASLSS</sequence>
<dbReference type="EMBL" id="FOGV01000045">
    <property type="protein sequence ID" value="SES36689.1"/>
    <property type="molecule type" value="Genomic_DNA"/>
</dbReference>
<evidence type="ECO:0000313" key="2">
    <source>
        <dbReference type="Proteomes" id="UP000199318"/>
    </source>
</evidence>
<keyword evidence="2" id="KW-1185">Reference proteome</keyword>
<dbReference type="STRING" id="1464123.SAMN05444126_1458"/>
<reference evidence="2" key="1">
    <citation type="submission" date="2016-10" db="EMBL/GenBank/DDBJ databases">
        <authorList>
            <person name="de Groot N.N."/>
        </authorList>
    </citation>
    <scope>NUCLEOTIDE SEQUENCE [LARGE SCALE GENOMIC DNA]</scope>
    <source>
        <strain evidence="2">10nlg</strain>
    </source>
</reference>
<dbReference type="RefSeq" id="WP_177169771.1">
    <property type="nucleotide sequence ID" value="NZ_FOGV01000045.1"/>
</dbReference>
<organism evidence="1 2">
    <name type="scientific">Salisediminibacterium halotolerans</name>
    <dbReference type="NCBI Taxonomy" id="517425"/>
    <lineage>
        <taxon>Bacteria</taxon>
        <taxon>Bacillati</taxon>
        <taxon>Bacillota</taxon>
        <taxon>Bacilli</taxon>
        <taxon>Bacillales</taxon>
        <taxon>Bacillaceae</taxon>
        <taxon>Salisediminibacterium</taxon>
    </lineage>
</organism>
<dbReference type="InterPro" id="IPR036249">
    <property type="entry name" value="Thioredoxin-like_sf"/>
</dbReference>
<dbReference type="Pfam" id="PF05768">
    <property type="entry name" value="Glrx-like"/>
    <property type="match status" value="1"/>
</dbReference>
<dbReference type="InterPro" id="IPR008554">
    <property type="entry name" value="Glutaredoxin-like"/>
</dbReference>
<accession>A0A1H9WSC6</accession>
<comment type="caution">
    <text evidence="1">The sequence shown here is derived from an EMBL/GenBank/DDBJ whole genome shotgun (WGS) entry which is preliminary data.</text>
</comment>
<evidence type="ECO:0000313" key="1">
    <source>
        <dbReference type="EMBL" id="SES36689.1"/>
    </source>
</evidence>
<dbReference type="Gene3D" id="3.40.30.10">
    <property type="entry name" value="Glutaredoxin"/>
    <property type="match status" value="1"/>
</dbReference>
<protein>
    <submittedName>
        <fullName evidence="1">Glutaredoxin-like domain</fullName>
    </submittedName>
</protein>
<gene>
    <name evidence="1" type="ORF">SAMN05444126_1458</name>
</gene>
<dbReference type="SUPFAM" id="SSF52833">
    <property type="entry name" value="Thioredoxin-like"/>
    <property type="match status" value="1"/>
</dbReference>
<dbReference type="AlphaFoldDB" id="A0A1H9WSC6"/>
<proteinExistence type="predicted"/>
<dbReference type="Proteomes" id="UP000199318">
    <property type="component" value="Unassembled WGS sequence"/>
</dbReference>
<name>A0A1H9WSC6_9BACI</name>